<name>A0A2G8SYL4_9BURK</name>
<dbReference type="InterPro" id="IPR016162">
    <property type="entry name" value="Ald_DH_N"/>
</dbReference>
<gene>
    <name evidence="6" type="ORF">CR103_15805</name>
</gene>
<accession>A0A2G8SYL4</accession>
<dbReference type="PANTHER" id="PTHR42804">
    <property type="entry name" value="ALDEHYDE DEHYDROGENASE"/>
    <property type="match status" value="1"/>
</dbReference>
<organism evidence="6 7">
    <name type="scientific">Massilia psychrophila</name>
    <dbReference type="NCBI Taxonomy" id="1603353"/>
    <lineage>
        <taxon>Bacteria</taxon>
        <taxon>Pseudomonadati</taxon>
        <taxon>Pseudomonadota</taxon>
        <taxon>Betaproteobacteria</taxon>
        <taxon>Burkholderiales</taxon>
        <taxon>Oxalobacteraceae</taxon>
        <taxon>Telluria group</taxon>
        <taxon>Massilia</taxon>
    </lineage>
</organism>
<feature type="active site" evidence="3">
    <location>
        <position position="247"/>
    </location>
</feature>
<dbReference type="PANTHER" id="PTHR42804:SF1">
    <property type="entry name" value="ALDEHYDE DEHYDROGENASE-RELATED"/>
    <property type="match status" value="1"/>
</dbReference>
<evidence type="ECO:0000256" key="2">
    <source>
        <dbReference type="ARBA" id="ARBA00023002"/>
    </source>
</evidence>
<dbReference type="RefSeq" id="WP_099916919.1">
    <property type="nucleotide sequence ID" value="NZ_BMHS01000039.1"/>
</dbReference>
<evidence type="ECO:0000256" key="3">
    <source>
        <dbReference type="PROSITE-ProRule" id="PRU10007"/>
    </source>
</evidence>
<dbReference type="PROSITE" id="PS00687">
    <property type="entry name" value="ALDEHYDE_DEHYDR_GLU"/>
    <property type="match status" value="1"/>
</dbReference>
<reference evidence="6 7" key="1">
    <citation type="submission" date="2017-10" db="EMBL/GenBank/DDBJ databases">
        <title>Massilia psychrophilum sp. nov., a novel purple-pigmented bacterium isolated from Tianshan glacier, Xinjiang Municipality, China.</title>
        <authorList>
            <person name="Wang H."/>
        </authorList>
    </citation>
    <scope>NUCLEOTIDE SEQUENCE [LARGE SCALE GENOMIC DNA]</scope>
    <source>
        <strain evidence="6 7">JCM 30813</strain>
    </source>
</reference>
<dbReference type="InterPro" id="IPR016163">
    <property type="entry name" value="Ald_DH_C"/>
</dbReference>
<dbReference type="OrthoDB" id="6187633at2"/>
<dbReference type="InterPro" id="IPR016161">
    <property type="entry name" value="Ald_DH/histidinol_DH"/>
</dbReference>
<dbReference type="Gene3D" id="3.40.309.10">
    <property type="entry name" value="Aldehyde Dehydrogenase, Chain A, domain 2"/>
    <property type="match status" value="1"/>
</dbReference>
<sequence>MRNYHQFYIDGQWVAPVNGGQLCEVINPATEAPSGSVLLGDAADVERAVNAAHQAFASYSRTTLAERIELIGAIAKEYERRLDDMAAAISEEMGAPLKALARPVQAPIGLWHLQTVLGAARSYPFDQQQGNTLITKEAVGVCALITPWNWPMNQIVCKVAPALLTGCTMVLKPSELAPYSSQIFAEILAAAGVPAGVFNMIHGDGAEIGPLLSAHPLVDMVSLTGSTRAGASVARHAAETIKVVSLELGGKSANIILDDAPLEAAVTSGVIGMMANTGQSCNAPSRMLVPRARLAEAEVIAVQALGRLVVGDPQDAATTTGPIANGRQYGRVQAMIAQGVAEGARLVAGGTGRVDGIERGYFARPTIFSGVERSMSIAREEIFGPVLVMIPYDSEDDAIAIANDSVYGLSGFVYGATIERARGVARRLRTGMVHLNGATVDPSAPFGGYKQSGLGREWGAAGIDEFVETKAIMGSPADVAP</sequence>
<evidence type="ECO:0000256" key="1">
    <source>
        <dbReference type="ARBA" id="ARBA00009986"/>
    </source>
</evidence>
<evidence type="ECO:0000256" key="4">
    <source>
        <dbReference type="RuleBase" id="RU003345"/>
    </source>
</evidence>
<dbReference type="AlphaFoldDB" id="A0A2G8SYL4"/>
<keyword evidence="2 4" id="KW-0560">Oxidoreductase</keyword>
<comment type="similarity">
    <text evidence="1 4">Belongs to the aldehyde dehydrogenase family.</text>
</comment>
<dbReference type="InterPro" id="IPR029510">
    <property type="entry name" value="Ald_DH_CS_GLU"/>
</dbReference>
<comment type="caution">
    <text evidence="6">The sequence shown here is derived from an EMBL/GenBank/DDBJ whole genome shotgun (WGS) entry which is preliminary data.</text>
</comment>
<evidence type="ECO:0000313" key="7">
    <source>
        <dbReference type="Proteomes" id="UP000228593"/>
    </source>
</evidence>
<dbReference type="Gene3D" id="3.40.605.10">
    <property type="entry name" value="Aldehyde Dehydrogenase, Chain A, domain 1"/>
    <property type="match status" value="1"/>
</dbReference>
<dbReference type="InterPro" id="IPR015590">
    <property type="entry name" value="Aldehyde_DH_dom"/>
</dbReference>
<dbReference type="EMBL" id="PDOB01000027">
    <property type="protein sequence ID" value="PIL38890.1"/>
    <property type="molecule type" value="Genomic_DNA"/>
</dbReference>
<dbReference type="FunFam" id="3.40.605.10:FF:000007">
    <property type="entry name" value="NAD/NADP-dependent betaine aldehyde dehydrogenase"/>
    <property type="match status" value="1"/>
</dbReference>
<feature type="domain" description="Aldehyde dehydrogenase" evidence="5">
    <location>
        <begin position="15"/>
        <end position="472"/>
    </location>
</feature>
<proteinExistence type="inferred from homology"/>
<dbReference type="GO" id="GO:0016620">
    <property type="term" value="F:oxidoreductase activity, acting on the aldehyde or oxo group of donors, NAD or NADP as acceptor"/>
    <property type="evidence" value="ECO:0007669"/>
    <property type="project" value="InterPro"/>
</dbReference>
<dbReference type="Pfam" id="PF00171">
    <property type="entry name" value="Aldedh"/>
    <property type="match status" value="1"/>
</dbReference>
<dbReference type="Proteomes" id="UP000228593">
    <property type="component" value="Unassembled WGS sequence"/>
</dbReference>
<evidence type="ECO:0000259" key="5">
    <source>
        <dbReference type="Pfam" id="PF00171"/>
    </source>
</evidence>
<dbReference type="SUPFAM" id="SSF53720">
    <property type="entry name" value="ALDH-like"/>
    <property type="match status" value="1"/>
</dbReference>
<keyword evidence="7" id="KW-1185">Reference proteome</keyword>
<protein>
    <submittedName>
        <fullName evidence="6">Aldehyde dehydrogenase family protein</fullName>
    </submittedName>
</protein>
<dbReference type="CDD" id="cd07138">
    <property type="entry name" value="ALDH_CddD_SSP0762"/>
    <property type="match status" value="1"/>
</dbReference>
<evidence type="ECO:0000313" key="6">
    <source>
        <dbReference type="EMBL" id="PIL38890.1"/>
    </source>
</evidence>